<dbReference type="PANTHER" id="PTHR45947:SF3">
    <property type="entry name" value="SULFOQUINOVOSYL TRANSFERASE SQD2"/>
    <property type="match status" value="1"/>
</dbReference>
<dbReference type="InterPro" id="IPR028098">
    <property type="entry name" value="Glyco_trans_4-like_N"/>
</dbReference>
<gene>
    <name evidence="3" type="ORF">A3D81_00980</name>
</gene>
<dbReference type="CDD" id="cd03801">
    <property type="entry name" value="GT4_PimA-like"/>
    <property type="match status" value="1"/>
</dbReference>
<dbReference type="InterPro" id="IPR050194">
    <property type="entry name" value="Glycosyltransferase_grp1"/>
</dbReference>
<proteinExistence type="predicted"/>
<protein>
    <recommendedName>
        <fullName evidence="5">Glycosyl transferase family 1 domain-containing protein</fullName>
    </recommendedName>
</protein>
<dbReference type="Proteomes" id="UP000178492">
    <property type="component" value="Unassembled WGS sequence"/>
</dbReference>
<dbReference type="GO" id="GO:0016757">
    <property type="term" value="F:glycosyltransferase activity"/>
    <property type="evidence" value="ECO:0007669"/>
    <property type="project" value="InterPro"/>
</dbReference>
<dbReference type="SUPFAM" id="SSF53756">
    <property type="entry name" value="UDP-Glycosyltransferase/glycogen phosphorylase"/>
    <property type="match status" value="1"/>
</dbReference>
<dbReference type="EMBL" id="MFBE01000015">
    <property type="protein sequence ID" value="OGD91356.1"/>
    <property type="molecule type" value="Genomic_DNA"/>
</dbReference>
<evidence type="ECO:0000259" key="1">
    <source>
        <dbReference type="Pfam" id="PF00534"/>
    </source>
</evidence>
<evidence type="ECO:0000259" key="2">
    <source>
        <dbReference type="Pfam" id="PF13439"/>
    </source>
</evidence>
<evidence type="ECO:0000313" key="4">
    <source>
        <dbReference type="Proteomes" id="UP000178492"/>
    </source>
</evidence>
<dbReference type="Pfam" id="PF13439">
    <property type="entry name" value="Glyco_transf_4"/>
    <property type="match status" value="1"/>
</dbReference>
<name>A0A1F5GHL7_9BACT</name>
<accession>A0A1F5GHL7</accession>
<comment type="caution">
    <text evidence="3">The sequence shown here is derived from an EMBL/GenBank/DDBJ whole genome shotgun (WGS) entry which is preliminary data.</text>
</comment>
<dbReference type="AlphaFoldDB" id="A0A1F5GHL7"/>
<dbReference type="Gene3D" id="3.40.50.2000">
    <property type="entry name" value="Glycogen Phosphorylase B"/>
    <property type="match status" value="2"/>
</dbReference>
<reference evidence="3 4" key="1">
    <citation type="journal article" date="2016" name="Nat. Commun.">
        <title>Thousands of microbial genomes shed light on interconnected biogeochemical processes in an aquifer system.</title>
        <authorList>
            <person name="Anantharaman K."/>
            <person name="Brown C.T."/>
            <person name="Hug L.A."/>
            <person name="Sharon I."/>
            <person name="Castelle C.J."/>
            <person name="Probst A.J."/>
            <person name="Thomas B.C."/>
            <person name="Singh A."/>
            <person name="Wilkins M.J."/>
            <person name="Karaoz U."/>
            <person name="Brodie E.L."/>
            <person name="Williams K.H."/>
            <person name="Hubbard S.S."/>
            <person name="Banfield J.F."/>
        </authorList>
    </citation>
    <scope>NUCLEOTIDE SEQUENCE [LARGE SCALE GENOMIC DNA]</scope>
</reference>
<evidence type="ECO:0000313" key="3">
    <source>
        <dbReference type="EMBL" id="OGD91356.1"/>
    </source>
</evidence>
<sequence length="415" mass="47533">MRILMLTEYFTPFDFGGSEWSTYYLAKGLAKKGFDITALTPNYGKAPNSEKNDGINIVRFPFYKKLKQNKQLSPFWQSNILWILWSSFFTIKYCFKEKIDIIHVQGKYFLPAAIVAKIIFQKKVIITLRDYIVLCPLGMCLLKNQKICGFLKYFIFDLPEFLRIYHKEKSILFKLAIILSSVRARIISYVLRFLLTFIDIKIALSQAQKNVYEKAGLKGVQIIGNPFETKIGGSFARKHQIIYAGRLTPGKGVDLLIEAVPEVLKKYPKLSFIFYGEGFLKSYLKNRAEKLGVSAKIKFPGYINHKKLLVEIKKSRLAIVPSVWPEPFGRIIVESLIVKTPVVVSSHAGAAESIKDRLWGKIISPETSDLTGAINWALANIDKLQQNVIDDKKEIKRIFSDRIYDAYAKIYRSLV</sequence>
<evidence type="ECO:0008006" key="5">
    <source>
        <dbReference type="Google" id="ProtNLM"/>
    </source>
</evidence>
<organism evidence="3 4">
    <name type="scientific">Candidatus Curtissbacteria bacterium RIFCSPHIGHO2_02_FULL_40_17</name>
    <dbReference type="NCBI Taxonomy" id="1797715"/>
    <lineage>
        <taxon>Bacteria</taxon>
        <taxon>Candidatus Curtissiibacteriota</taxon>
    </lineage>
</organism>
<feature type="domain" description="Glycosyl transferase family 1" evidence="1">
    <location>
        <begin position="232"/>
        <end position="389"/>
    </location>
</feature>
<dbReference type="Pfam" id="PF00534">
    <property type="entry name" value="Glycos_transf_1"/>
    <property type="match status" value="1"/>
</dbReference>
<dbReference type="InterPro" id="IPR001296">
    <property type="entry name" value="Glyco_trans_1"/>
</dbReference>
<dbReference type="STRING" id="1797715.A3D81_00980"/>
<dbReference type="PANTHER" id="PTHR45947">
    <property type="entry name" value="SULFOQUINOVOSYL TRANSFERASE SQD2"/>
    <property type="match status" value="1"/>
</dbReference>
<feature type="domain" description="Glycosyltransferase subfamily 4-like N-terminal" evidence="2">
    <location>
        <begin position="15"/>
        <end position="228"/>
    </location>
</feature>